<evidence type="ECO:0000313" key="7">
    <source>
        <dbReference type="Proteomes" id="UP000320580"/>
    </source>
</evidence>
<comment type="cofactor">
    <cofactor evidence="1">
        <name>Fe(2+)</name>
        <dbReference type="ChEBI" id="CHEBI:29033"/>
    </cofactor>
</comment>
<dbReference type="InterPro" id="IPR050411">
    <property type="entry name" value="AlphaKG_dependent_hydroxylases"/>
</dbReference>
<gene>
    <name evidence="6" type="ORF">FQU76_31435</name>
</gene>
<keyword evidence="2" id="KW-0560">Oxidoreductase</keyword>
<dbReference type="OrthoDB" id="581608at2"/>
<dbReference type="Gene3D" id="3.60.130.10">
    <property type="entry name" value="Clavaminate synthase-like"/>
    <property type="match status" value="1"/>
</dbReference>
<keyword evidence="4" id="KW-0045">Antibiotic biosynthesis</keyword>
<evidence type="ECO:0000256" key="4">
    <source>
        <dbReference type="ARBA" id="ARBA00023194"/>
    </source>
</evidence>
<dbReference type="Pfam" id="PF02668">
    <property type="entry name" value="TauD"/>
    <property type="match status" value="1"/>
</dbReference>
<proteinExistence type="predicted"/>
<dbReference type="InterPro" id="IPR003819">
    <property type="entry name" value="TauD/TfdA-like"/>
</dbReference>
<keyword evidence="6" id="KW-0223">Dioxygenase</keyword>
<organism evidence="6 7">
    <name type="scientific">Streptomyces qinzhouensis</name>
    <dbReference type="NCBI Taxonomy" id="2599401"/>
    <lineage>
        <taxon>Bacteria</taxon>
        <taxon>Bacillati</taxon>
        <taxon>Actinomycetota</taxon>
        <taxon>Actinomycetes</taxon>
        <taxon>Kitasatosporales</taxon>
        <taxon>Streptomycetaceae</taxon>
        <taxon>Streptomyces</taxon>
    </lineage>
</organism>
<name>A0A5B8JK54_9ACTN</name>
<dbReference type="PANTHER" id="PTHR10696">
    <property type="entry name" value="GAMMA-BUTYROBETAINE HYDROXYLASE-RELATED"/>
    <property type="match status" value="1"/>
</dbReference>
<evidence type="ECO:0000259" key="5">
    <source>
        <dbReference type="Pfam" id="PF02668"/>
    </source>
</evidence>
<dbReference type="KEGG" id="sqz:FQU76_31435"/>
<keyword evidence="3" id="KW-0408">Iron</keyword>
<dbReference type="RefSeq" id="WP_146483678.1">
    <property type="nucleotide sequence ID" value="NZ_CP042266.1"/>
</dbReference>
<dbReference type="AlphaFoldDB" id="A0A5B8JK54"/>
<dbReference type="GO" id="GO:0017000">
    <property type="term" value="P:antibiotic biosynthetic process"/>
    <property type="evidence" value="ECO:0007669"/>
    <property type="project" value="UniProtKB-KW"/>
</dbReference>
<accession>A0A5B8JK54</accession>
<dbReference type="Proteomes" id="UP000320580">
    <property type="component" value="Chromosome"/>
</dbReference>
<protein>
    <submittedName>
        <fullName evidence="6">TauD/TfdA family dioxygenase</fullName>
    </submittedName>
</protein>
<evidence type="ECO:0000256" key="2">
    <source>
        <dbReference type="ARBA" id="ARBA00023002"/>
    </source>
</evidence>
<dbReference type="SUPFAM" id="SSF51197">
    <property type="entry name" value="Clavaminate synthase-like"/>
    <property type="match status" value="1"/>
</dbReference>
<feature type="domain" description="TauD/TfdA-like" evidence="5">
    <location>
        <begin position="12"/>
        <end position="231"/>
    </location>
</feature>
<dbReference type="PANTHER" id="PTHR10696:SF56">
    <property type="entry name" value="TAUD_TFDA-LIKE DOMAIN-CONTAINING PROTEIN"/>
    <property type="match status" value="1"/>
</dbReference>
<evidence type="ECO:0000256" key="3">
    <source>
        <dbReference type="ARBA" id="ARBA00023004"/>
    </source>
</evidence>
<evidence type="ECO:0000256" key="1">
    <source>
        <dbReference type="ARBA" id="ARBA00001954"/>
    </source>
</evidence>
<evidence type="ECO:0000313" key="6">
    <source>
        <dbReference type="EMBL" id="QDY80281.1"/>
    </source>
</evidence>
<dbReference type="InterPro" id="IPR042098">
    <property type="entry name" value="TauD-like_sf"/>
</dbReference>
<sequence>MDVMTVHKKELDARGYTLLDSVSSGEAMEILRHFGVTVRQPNGELTNEVKAQPGFENRHHAKSPNAVQVHTEAPGWSAPPRFLALHCHVQAACGGGQTAVADLRAFIADLDEETRRLVCERPIDWPSYVVGDPGVRRPIIEATVRHPIIRMSYNLLKTGAYAPSVDEAKDPRSCPLGSQGVDLADRVLEFFRLTKTSLLIPEGAILLWDNQRLLHARSAYSDLRRHLTRYWLAEPNDEATAPQRPDERSPA</sequence>
<keyword evidence="7" id="KW-1185">Reference proteome</keyword>
<reference evidence="6 7" key="1">
    <citation type="submission" date="2019-07" db="EMBL/GenBank/DDBJ databases">
        <authorList>
            <person name="Zhu P."/>
        </authorList>
    </citation>
    <scope>NUCLEOTIDE SEQUENCE [LARGE SCALE GENOMIC DNA]</scope>
    <source>
        <strain evidence="6 7">SSL-25</strain>
    </source>
</reference>
<dbReference type="EMBL" id="CP042266">
    <property type="protein sequence ID" value="QDY80281.1"/>
    <property type="molecule type" value="Genomic_DNA"/>
</dbReference>
<dbReference type="GO" id="GO:0051213">
    <property type="term" value="F:dioxygenase activity"/>
    <property type="evidence" value="ECO:0007669"/>
    <property type="project" value="UniProtKB-KW"/>
</dbReference>